<gene>
    <name evidence="4" type="ORF">ETD83_07320</name>
</gene>
<accession>A0A5C4JGS5</accession>
<dbReference type="PROSITE" id="PS00061">
    <property type="entry name" value="ADH_SHORT"/>
    <property type="match status" value="1"/>
</dbReference>
<dbReference type="Proteomes" id="UP000309174">
    <property type="component" value="Unassembled WGS sequence"/>
</dbReference>
<dbReference type="SUPFAM" id="SSF51735">
    <property type="entry name" value="NAD(P)-binding Rossmann-fold domains"/>
    <property type="match status" value="1"/>
</dbReference>
<dbReference type="AlphaFoldDB" id="A0A5C4JGS5"/>
<sequence length="255" mass="26657">MTDLGNRTVLVTGCNGRIGRALVRALLDAGARVGGADLGETARVPEGDDFRYTSCDVSDQDGVEAAVTGLEDSLGRFDGLVNSHGHYPNLPLTKMTVEEWDRVFAINARGSMLTTRAMMLRWIERGTAGSIVNISSCAATSPRTGGSHYSGSKAAVNSLTAVTAIEGGPHGIRANAIQPGLVLDEVQHKGDEGLHPYFALQLDLTPLGRTGAPDDIAHAAAFLLSDASAWTTGAVIDISGGSHAGRTQMPETSEM</sequence>
<reference evidence="4 5" key="1">
    <citation type="submission" date="2019-05" db="EMBL/GenBank/DDBJ databases">
        <title>Draft genome sequence of Actinomadura sp. 14C53.</title>
        <authorList>
            <person name="Saricaoglu S."/>
            <person name="Isik K."/>
        </authorList>
    </citation>
    <scope>NUCLEOTIDE SEQUENCE [LARGE SCALE GENOMIC DNA]</scope>
    <source>
        <strain evidence="4 5">14C53</strain>
    </source>
</reference>
<organism evidence="4 5">
    <name type="scientific">Actinomadura soli</name>
    <dbReference type="NCBI Taxonomy" id="2508997"/>
    <lineage>
        <taxon>Bacteria</taxon>
        <taxon>Bacillati</taxon>
        <taxon>Actinomycetota</taxon>
        <taxon>Actinomycetes</taxon>
        <taxon>Streptosporangiales</taxon>
        <taxon>Thermomonosporaceae</taxon>
        <taxon>Actinomadura</taxon>
    </lineage>
</organism>
<evidence type="ECO:0000313" key="4">
    <source>
        <dbReference type="EMBL" id="TMR05008.1"/>
    </source>
</evidence>
<protein>
    <submittedName>
        <fullName evidence="4">SDR family oxidoreductase</fullName>
    </submittedName>
</protein>
<comment type="similarity">
    <text evidence="1">Belongs to the short-chain dehydrogenases/reductases (SDR) family.</text>
</comment>
<comment type="caution">
    <text evidence="4">The sequence shown here is derived from an EMBL/GenBank/DDBJ whole genome shotgun (WGS) entry which is preliminary data.</text>
</comment>
<evidence type="ECO:0000259" key="3">
    <source>
        <dbReference type="SMART" id="SM00822"/>
    </source>
</evidence>
<feature type="domain" description="Ketoreductase" evidence="3">
    <location>
        <begin position="7"/>
        <end position="185"/>
    </location>
</feature>
<evidence type="ECO:0000256" key="1">
    <source>
        <dbReference type="ARBA" id="ARBA00006484"/>
    </source>
</evidence>
<dbReference type="GO" id="GO:0016616">
    <property type="term" value="F:oxidoreductase activity, acting on the CH-OH group of donors, NAD or NADP as acceptor"/>
    <property type="evidence" value="ECO:0007669"/>
    <property type="project" value="UniProtKB-ARBA"/>
</dbReference>
<dbReference type="Gene3D" id="3.40.50.720">
    <property type="entry name" value="NAD(P)-binding Rossmann-like Domain"/>
    <property type="match status" value="1"/>
</dbReference>
<proteinExistence type="inferred from homology"/>
<dbReference type="InterPro" id="IPR002347">
    <property type="entry name" value="SDR_fam"/>
</dbReference>
<keyword evidence="5" id="KW-1185">Reference proteome</keyword>
<evidence type="ECO:0000256" key="2">
    <source>
        <dbReference type="ARBA" id="ARBA00023002"/>
    </source>
</evidence>
<dbReference type="InterPro" id="IPR036291">
    <property type="entry name" value="NAD(P)-bd_dom_sf"/>
</dbReference>
<dbReference type="RefSeq" id="WP_138644293.1">
    <property type="nucleotide sequence ID" value="NZ_VCKW01000025.1"/>
</dbReference>
<dbReference type="FunFam" id="3.40.50.720:FF:000084">
    <property type="entry name" value="Short-chain dehydrogenase reductase"/>
    <property type="match status" value="1"/>
</dbReference>
<dbReference type="SMART" id="SM00822">
    <property type="entry name" value="PKS_KR"/>
    <property type="match status" value="1"/>
</dbReference>
<dbReference type="EMBL" id="VCKW01000025">
    <property type="protein sequence ID" value="TMR05008.1"/>
    <property type="molecule type" value="Genomic_DNA"/>
</dbReference>
<dbReference type="InterPro" id="IPR057326">
    <property type="entry name" value="KR_dom"/>
</dbReference>
<keyword evidence="2" id="KW-0560">Oxidoreductase</keyword>
<dbReference type="PRINTS" id="PR00081">
    <property type="entry name" value="GDHRDH"/>
</dbReference>
<dbReference type="OrthoDB" id="3458330at2"/>
<evidence type="ECO:0000313" key="5">
    <source>
        <dbReference type="Proteomes" id="UP000309174"/>
    </source>
</evidence>
<dbReference type="CDD" id="cd05233">
    <property type="entry name" value="SDR_c"/>
    <property type="match status" value="1"/>
</dbReference>
<name>A0A5C4JGS5_9ACTN</name>
<dbReference type="Pfam" id="PF13561">
    <property type="entry name" value="adh_short_C2"/>
    <property type="match status" value="1"/>
</dbReference>
<dbReference type="PANTHER" id="PTHR42760">
    <property type="entry name" value="SHORT-CHAIN DEHYDROGENASES/REDUCTASES FAMILY MEMBER"/>
    <property type="match status" value="1"/>
</dbReference>
<dbReference type="InterPro" id="IPR020904">
    <property type="entry name" value="Sc_DH/Rdtase_CS"/>
</dbReference>
<dbReference type="PRINTS" id="PR00080">
    <property type="entry name" value="SDRFAMILY"/>
</dbReference>